<name>B5U9U8_BABGI</name>
<evidence type="ECO:0000256" key="7">
    <source>
        <dbReference type="ARBA" id="ARBA00022727"/>
    </source>
</evidence>
<evidence type="ECO:0000256" key="6">
    <source>
        <dbReference type="ARBA" id="ARBA00022679"/>
    </source>
</evidence>
<dbReference type="GO" id="GO:0006231">
    <property type="term" value="P:dTMP biosynthetic process"/>
    <property type="evidence" value="ECO:0007669"/>
    <property type="project" value="InterPro"/>
</dbReference>
<dbReference type="InterPro" id="IPR000398">
    <property type="entry name" value="Thymidylate_synthase"/>
</dbReference>
<feature type="domain" description="DHFR" evidence="16">
    <location>
        <begin position="9"/>
        <end position="185"/>
    </location>
</feature>
<accession>B5U9U8</accession>
<dbReference type="HAMAP" id="MF_00008">
    <property type="entry name" value="Thymidy_synth_bact"/>
    <property type="match status" value="1"/>
</dbReference>
<dbReference type="PRINTS" id="PR00108">
    <property type="entry name" value="THYMDSNTHASE"/>
</dbReference>
<dbReference type="CDD" id="cd00209">
    <property type="entry name" value="DHFR"/>
    <property type="match status" value="1"/>
</dbReference>
<dbReference type="GO" id="GO:0032259">
    <property type="term" value="P:methylation"/>
    <property type="evidence" value="ECO:0007669"/>
    <property type="project" value="UniProtKB-KW"/>
</dbReference>
<keyword evidence="8" id="KW-0521">NADP</keyword>
<evidence type="ECO:0000256" key="9">
    <source>
        <dbReference type="ARBA" id="ARBA00023002"/>
    </source>
</evidence>
<evidence type="ECO:0000313" key="17">
    <source>
        <dbReference type="EMBL" id="BAG74311.1"/>
    </source>
</evidence>
<dbReference type="Pfam" id="PF00303">
    <property type="entry name" value="Thymidylat_synt"/>
    <property type="match status" value="1"/>
</dbReference>
<comment type="similarity">
    <text evidence="3 13">In the N-terminal section; belongs to the dihydrofolate reductase family.</text>
</comment>
<dbReference type="InterPro" id="IPR012262">
    <property type="entry name" value="DHFR-TS"/>
</dbReference>
<dbReference type="InterPro" id="IPR024072">
    <property type="entry name" value="DHFR-like_dom_sf"/>
</dbReference>
<evidence type="ECO:0000256" key="13">
    <source>
        <dbReference type="PIRNR" id="PIRNR000389"/>
    </source>
</evidence>
<dbReference type="Gene3D" id="3.30.572.10">
    <property type="entry name" value="Thymidylate synthase/dCMP hydroxymethylase domain"/>
    <property type="match status" value="1"/>
</dbReference>
<dbReference type="GO" id="GO:0004799">
    <property type="term" value="F:thymidylate synthase activity"/>
    <property type="evidence" value="ECO:0007669"/>
    <property type="project" value="UniProtKB-EC"/>
</dbReference>
<evidence type="ECO:0000256" key="3">
    <source>
        <dbReference type="ARBA" id="ARBA00010176"/>
    </source>
</evidence>
<keyword evidence="7 13" id="KW-0545">Nucleotide biosynthesis</keyword>
<dbReference type="PROSITE" id="PS00091">
    <property type="entry name" value="THYMIDYLATE_SYNTHASE"/>
    <property type="match status" value="1"/>
</dbReference>
<dbReference type="GO" id="GO:0005829">
    <property type="term" value="C:cytosol"/>
    <property type="evidence" value="ECO:0007669"/>
    <property type="project" value="TreeGrafter"/>
</dbReference>
<dbReference type="PIRSF" id="PIRSF000389">
    <property type="entry name" value="DHFR-TS"/>
    <property type="match status" value="1"/>
</dbReference>
<keyword evidence="6 13" id="KW-0808">Transferase</keyword>
<dbReference type="Pfam" id="PF00186">
    <property type="entry name" value="DHFR_1"/>
    <property type="match status" value="1"/>
</dbReference>
<evidence type="ECO:0000256" key="10">
    <source>
        <dbReference type="ARBA" id="ARBA00023268"/>
    </source>
</evidence>
<dbReference type="PANTHER" id="PTHR11548:SF2">
    <property type="entry name" value="THYMIDYLATE SYNTHASE"/>
    <property type="match status" value="1"/>
</dbReference>
<dbReference type="GO" id="GO:0046654">
    <property type="term" value="P:tetrahydrofolate biosynthetic process"/>
    <property type="evidence" value="ECO:0007669"/>
    <property type="project" value="UniProtKB-UniPathway"/>
</dbReference>
<keyword evidence="10" id="KW-0511">Multifunctional enzyme</keyword>
<dbReference type="InterPro" id="IPR036926">
    <property type="entry name" value="Thymidate_synth/dCMP_Mease_sf"/>
</dbReference>
<evidence type="ECO:0000256" key="5">
    <source>
        <dbReference type="ARBA" id="ARBA00022603"/>
    </source>
</evidence>
<dbReference type="SUPFAM" id="SSF55831">
    <property type="entry name" value="Thymidylate synthase/dCMP hydroxymethylase"/>
    <property type="match status" value="1"/>
</dbReference>
<gene>
    <name evidence="17" type="primary">Bgdhfr-ts</name>
</gene>
<protein>
    <recommendedName>
        <fullName evidence="13">Bifunctional dihydrofolate reductase-thymidylate synthase</fullName>
    </recommendedName>
</protein>
<dbReference type="BRENDA" id="2.1.1.45">
    <property type="organism ID" value="10414"/>
</dbReference>
<dbReference type="GO" id="GO:0006730">
    <property type="term" value="P:one-carbon metabolic process"/>
    <property type="evidence" value="ECO:0007669"/>
    <property type="project" value="UniProtKB-KW"/>
</dbReference>
<evidence type="ECO:0000259" key="16">
    <source>
        <dbReference type="PROSITE" id="PS51330"/>
    </source>
</evidence>
<dbReference type="FunFam" id="3.30.572.10:FF:000013">
    <property type="entry name" value="Thymidylate synthase"/>
    <property type="match status" value="1"/>
</dbReference>
<comment type="catalytic activity">
    <reaction evidence="12">
        <text>(6S)-5,6,7,8-tetrahydrofolate + NADP(+) = 7,8-dihydrofolate + NADPH + H(+)</text>
        <dbReference type="Rhea" id="RHEA:15009"/>
        <dbReference type="ChEBI" id="CHEBI:15378"/>
        <dbReference type="ChEBI" id="CHEBI:57451"/>
        <dbReference type="ChEBI" id="CHEBI:57453"/>
        <dbReference type="ChEBI" id="CHEBI:57783"/>
        <dbReference type="ChEBI" id="CHEBI:58349"/>
        <dbReference type="EC" id="1.5.1.3"/>
    </reaction>
</comment>
<dbReference type="UniPathway" id="UPA00077">
    <property type="reaction ID" value="UER00158"/>
</dbReference>
<organism evidence="17">
    <name type="scientific">Babesia gibsoni</name>
    <dbReference type="NCBI Taxonomy" id="33632"/>
    <lineage>
        <taxon>Eukaryota</taxon>
        <taxon>Sar</taxon>
        <taxon>Alveolata</taxon>
        <taxon>Apicomplexa</taxon>
        <taxon>Aconoidasida</taxon>
        <taxon>Piroplasmida</taxon>
        <taxon>Babesiidae</taxon>
        <taxon>Babesia</taxon>
    </lineage>
</organism>
<comment type="function">
    <text evidence="13">Bifunctional enzyme. Involved in de novo dTMP biosynthesis. Key enzyme in folate metabolism.</text>
</comment>
<dbReference type="SUPFAM" id="SSF53597">
    <property type="entry name" value="Dihydrofolate reductase-like"/>
    <property type="match status" value="1"/>
</dbReference>
<evidence type="ECO:0000256" key="8">
    <source>
        <dbReference type="ARBA" id="ARBA00022857"/>
    </source>
</evidence>
<dbReference type="NCBIfam" id="NF002497">
    <property type="entry name" value="PRK01827.1-3"/>
    <property type="match status" value="1"/>
</dbReference>
<dbReference type="AlphaFoldDB" id="B5U9U8"/>
<dbReference type="InterPro" id="IPR023451">
    <property type="entry name" value="Thymidate_synth/dCMP_Mease_dom"/>
</dbReference>
<dbReference type="PANTHER" id="PTHR11548">
    <property type="entry name" value="THYMIDYLATE SYNTHASE 1"/>
    <property type="match status" value="1"/>
</dbReference>
<dbReference type="InterPro" id="IPR045097">
    <property type="entry name" value="Thymidate_synth/dCMP_Mease"/>
</dbReference>
<dbReference type="GO" id="GO:0004146">
    <property type="term" value="F:dihydrofolate reductase activity"/>
    <property type="evidence" value="ECO:0007669"/>
    <property type="project" value="UniProtKB-EC"/>
</dbReference>
<dbReference type="NCBIfam" id="TIGR03284">
    <property type="entry name" value="thym_sym"/>
    <property type="match status" value="1"/>
</dbReference>
<evidence type="ECO:0000256" key="2">
    <source>
        <dbReference type="ARBA" id="ARBA00006900"/>
    </source>
</evidence>
<proteinExistence type="evidence at transcript level"/>
<comment type="catalytic activity">
    <reaction evidence="11">
        <text>dUMP + (6R)-5,10-methylene-5,6,7,8-tetrahydrofolate = 7,8-dihydrofolate + dTMP</text>
        <dbReference type="Rhea" id="RHEA:12104"/>
        <dbReference type="ChEBI" id="CHEBI:15636"/>
        <dbReference type="ChEBI" id="CHEBI:57451"/>
        <dbReference type="ChEBI" id="CHEBI:63528"/>
        <dbReference type="ChEBI" id="CHEBI:246422"/>
        <dbReference type="EC" id="2.1.1.45"/>
    </reaction>
</comment>
<comment type="similarity">
    <text evidence="2 13">In the C-terminal section; belongs to the thymidylate synthase family.</text>
</comment>
<dbReference type="CDD" id="cd00351">
    <property type="entry name" value="TS_Pyrimidine_HMase"/>
    <property type="match status" value="1"/>
</dbReference>
<dbReference type="BRENDA" id="1.5.1.3">
    <property type="organism ID" value="10414"/>
</dbReference>
<comment type="pathway">
    <text evidence="1 13">Cofactor biosynthesis; tetrahydrofolate biosynthesis; 5,6,7,8-tetrahydrofolate from 7,8-dihydrofolate: step 1/1.</text>
</comment>
<dbReference type="SMR" id="B5U9U8"/>
<sequence>MADYTGCDGLQIIVATALNRVIGKNNEIPWPHIRQDFRFLYWVTTFIEPEVKAKNPELKNVVIFGRKTYESIPQNVLPLKGRINVLISRSIKEMPGVLTFSSLDAAIKELRASVPHNKIFILGGSEIYRLVLENDLCDKIYQTRINKDYEGDRFFPEIPDTFEITGISKTFGTDFVTYDFVTYEKKSVVKDKPHPSMDELVLTGEEPKVKVPQYVACPSVKIRYHEEFQYLDILADVLSNGTLKQNRTGTDAYSKFGYQMRFDLSKSFPLLTTKKVALRSIIEELLWFIRGSTNGNDLLAKNVRIWELNGARSFLDNLGFTDREEHDLGPVYGFQWRHFGAKYLDMHADYSGQGIDQLKTVIEKIKTNPNDRRLIVCSWNVADLGKMALPPCHCFFQFYVKDGKLSCLMHQRSCDLGLGVPFNIASYSILTAMIAQVCGLQLGEFVHNLADAHVYVDHVEPVKLQMSRVPYPFPQLKLNPDVKDIEGFTIDDIQVVNYVSHPPIKMAMSAWMTTQ</sequence>
<dbReference type="Gene3D" id="3.40.430.10">
    <property type="entry name" value="Dihydrofolate Reductase, subunit A"/>
    <property type="match status" value="1"/>
</dbReference>
<dbReference type="PROSITE" id="PS51330">
    <property type="entry name" value="DHFR_2"/>
    <property type="match status" value="1"/>
</dbReference>
<dbReference type="EMBL" id="AB426521">
    <property type="protein sequence ID" value="BAG74311.1"/>
    <property type="molecule type" value="mRNA"/>
</dbReference>
<feature type="active site" evidence="14 15">
    <location>
        <position position="392"/>
    </location>
</feature>
<dbReference type="InterPro" id="IPR001796">
    <property type="entry name" value="DHFR_dom"/>
</dbReference>
<dbReference type="InterPro" id="IPR020940">
    <property type="entry name" value="Thymidylate_synthase_AS"/>
</dbReference>
<keyword evidence="4 13" id="KW-0554">One-carbon metabolism</keyword>
<evidence type="ECO:0000256" key="14">
    <source>
        <dbReference type="PIRSR" id="PIRSR000389-1"/>
    </source>
</evidence>
<evidence type="ECO:0000256" key="15">
    <source>
        <dbReference type="PROSITE-ProRule" id="PRU10016"/>
    </source>
</evidence>
<evidence type="ECO:0000256" key="12">
    <source>
        <dbReference type="ARBA" id="ARBA00048873"/>
    </source>
</evidence>
<reference evidence="17" key="1">
    <citation type="journal article" date="2008" name="Antimicrob. Agents Chemother.">
        <title>Cloning, expression, and characterization of Babesia gibsoni dihydrofolate reductase-thymidylate synthase: inhibitory effect of antifolates on its catalytic activity and parasite proliferation.</title>
        <authorList>
            <person name="Aboge G.O."/>
            <person name="Jia H."/>
            <person name="Terkawi M.A."/>
            <person name="Goo Y."/>
            <person name="Nishikawa Y."/>
            <person name="Sunaga F."/>
            <person name="Namikawa K."/>
            <person name="Tsuji N."/>
            <person name="Igarashi I."/>
            <person name="Suzuki H."/>
            <person name="Fujisaki K."/>
            <person name="Xuan X."/>
        </authorList>
    </citation>
    <scope>NUCLEOTIDE SEQUENCE</scope>
</reference>
<keyword evidence="9 13" id="KW-0560">Oxidoreductase</keyword>
<evidence type="ECO:0000256" key="4">
    <source>
        <dbReference type="ARBA" id="ARBA00022563"/>
    </source>
</evidence>
<evidence type="ECO:0000256" key="11">
    <source>
        <dbReference type="ARBA" id="ARBA00047344"/>
    </source>
</evidence>
<dbReference type="GO" id="GO:0005739">
    <property type="term" value="C:mitochondrion"/>
    <property type="evidence" value="ECO:0007669"/>
    <property type="project" value="TreeGrafter"/>
</dbReference>
<evidence type="ECO:0000256" key="1">
    <source>
        <dbReference type="ARBA" id="ARBA00004903"/>
    </source>
</evidence>
<keyword evidence="5 13" id="KW-0489">Methyltransferase</keyword>